<dbReference type="PANTHER" id="PTHR48433">
    <property type="entry name" value="OUTER ENVELOPE PROTEIN 61-LIKE"/>
    <property type="match status" value="1"/>
</dbReference>
<keyword evidence="2" id="KW-1185">Reference proteome</keyword>
<reference evidence="1 2" key="1">
    <citation type="journal article" date="2021" name="Plant Biotechnol. J.">
        <title>Multi-omics assisted identification of the key and species-specific regulatory components of drought-tolerant mechanisms in Gossypium stocksii.</title>
        <authorList>
            <person name="Yu D."/>
            <person name="Ke L."/>
            <person name="Zhang D."/>
            <person name="Wu Y."/>
            <person name="Sun Y."/>
            <person name="Mei J."/>
            <person name="Sun J."/>
            <person name="Sun Y."/>
        </authorList>
    </citation>
    <scope>NUCLEOTIDE SEQUENCE [LARGE SCALE GENOMIC DNA]</scope>
    <source>
        <strain evidence="2">cv. E1</strain>
        <tissue evidence="1">Leaf</tissue>
    </source>
</reference>
<dbReference type="AlphaFoldDB" id="A0A9D3V2L1"/>
<accession>A0A9D3V2L1</accession>
<dbReference type="EMBL" id="JAIQCV010000009">
    <property type="protein sequence ID" value="KAH1067066.1"/>
    <property type="molecule type" value="Genomic_DNA"/>
</dbReference>
<organism evidence="1 2">
    <name type="scientific">Gossypium stocksii</name>
    <dbReference type="NCBI Taxonomy" id="47602"/>
    <lineage>
        <taxon>Eukaryota</taxon>
        <taxon>Viridiplantae</taxon>
        <taxon>Streptophyta</taxon>
        <taxon>Embryophyta</taxon>
        <taxon>Tracheophyta</taxon>
        <taxon>Spermatophyta</taxon>
        <taxon>Magnoliopsida</taxon>
        <taxon>eudicotyledons</taxon>
        <taxon>Gunneridae</taxon>
        <taxon>Pentapetalae</taxon>
        <taxon>rosids</taxon>
        <taxon>malvids</taxon>
        <taxon>Malvales</taxon>
        <taxon>Malvaceae</taxon>
        <taxon>Malvoideae</taxon>
        <taxon>Gossypium</taxon>
    </lineage>
</organism>
<dbReference type="OrthoDB" id="1747949at2759"/>
<evidence type="ECO:0000313" key="2">
    <source>
        <dbReference type="Proteomes" id="UP000828251"/>
    </source>
</evidence>
<dbReference type="PANTHER" id="PTHR48433:SF1">
    <property type="entry name" value="OUTER ENVELOPE PROTEIN 61-LIKE"/>
    <property type="match status" value="1"/>
</dbReference>
<evidence type="ECO:0000313" key="1">
    <source>
        <dbReference type="EMBL" id="KAH1067066.1"/>
    </source>
</evidence>
<name>A0A9D3V2L1_9ROSI</name>
<dbReference type="Proteomes" id="UP000828251">
    <property type="component" value="Unassembled WGS sequence"/>
</dbReference>
<sequence length="71" mass="8072">MLKNQGNELHKQGRFDDASEKYLLDAISDLSKAHEVYPGDETIADVLKYDLFELGLWRHGISCSQVHSPLK</sequence>
<comment type="caution">
    <text evidence="1">The sequence shown here is derived from an EMBL/GenBank/DDBJ whole genome shotgun (WGS) entry which is preliminary data.</text>
</comment>
<proteinExistence type="predicted"/>
<gene>
    <name evidence="1" type="ORF">J1N35_032053</name>
</gene>
<protein>
    <submittedName>
        <fullName evidence="1">Uncharacterized protein</fullName>
    </submittedName>
</protein>
<dbReference type="InterPro" id="IPR053319">
    <property type="entry name" value="OEP61"/>
</dbReference>